<dbReference type="PROSITE" id="PS51257">
    <property type="entry name" value="PROKAR_LIPOPROTEIN"/>
    <property type="match status" value="1"/>
</dbReference>
<dbReference type="Proteomes" id="UP000823661">
    <property type="component" value="Unassembled WGS sequence"/>
</dbReference>
<name>A0A9D9ERG0_9BACT</name>
<gene>
    <name evidence="1" type="ORF">IAC06_05305</name>
</gene>
<proteinExistence type="predicted"/>
<protein>
    <submittedName>
        <fullName evidence="1">Uncharacterized protein</fullName>
    </submittedName>
</protein>
<sequence>MRTVIYMLYALAVSVLTSCQDNIAPDSGNGIAPFRLASSLKGYSTGDAGSGGVRDEMSEVMCYHFIDGRLENIYAAESGEGMSFTFSPDRLAGIIYLVATESDDVSIGKVDIGMTEAMWHNTVISSDTATPGMFYTASVPLPGVYPSPVPVSLERGLARLDLRIMAVCEVYVKRIELRQAAVCSSLFPETGMPSGYEMSRKDIVICPDVPYSEDVPGLVHIFEQSGDAVGVIVEAVVDGKEYVLETVLPEVIVRNTVYTLTLRKDDTTGELSIGIRRWDDGGDTALVPDLDSGLTVDISGSEIPDDVLVDRDRTALVFPHTEVECVIAVECPDELELVSAEGYRLDVRQTASNTFRISKGLYEPGADAVDTELAFRRKGLSHIYPEDRIRLELSSNPTALTGMLDFDNEDYTTDFGMYIDNEYGTFILPEGKTIEAEFPDGEDRWLDIRPVYECPGSYRVIGGWRPNDPTADGRRQSAMVVIKNADGSSREEYTVVRRNYGLPVTYLHGIWWCKYNAMGNSMDFEDQILSSDDPAARSGKTLFEYLAGCTAEEYAGLWGWAYQGDSGIGMRVVDLDGIPSMDGFNPDNTVHINRLAADALSPDGYELPSMEDFNRIFDATDYIWMMWDGSHTLKTPWEGHSRIDRKQRRRNGIEVGEIVIDDLIYVSMSSPDFPENEAVVWYGPGTQWNTGEGIRHYGHHNNMLFGVYSPAGEGWYMGGSMGGLYMTKNGAGPKDTRILRFRKSDVEYIY</sequence>
<reference evidence="1" key="1">
    <citation type="submission" date="2020-10" db="EMBL/GenBank/DDBJ databases">
        <authorList>
            <person name="Gilroy R."/>
        </authorList>
    </citation>
    <scope>NUCLEOTIDE SEQUENCE</scope>
    <source>
        <strain evidence="1">B1-20833</strain>
    </source>
</reference>
<reference evidence="1" key="2">
    <citation type="journal article" date="2021" name="PeerJ">
        <title>Extensive microbial diversity within the chicken gut microbiome revealed by metagenomics and culture.</title>
        <authorList>
            <person name="Gilroy R."/>
            <person name="Ravi A."/>
            <person name="Getino M."/>
            <person name="Pursley I."/>
            <person name="Horton D.L."/>
            <person name="Alikhan N.F."/>
            <person name="Baker D."/>
            <person name="Gharbi K."/>
            <person name="Hall N."/>
            <person name="Watson M."/>
            <person name="Adriaenssens E.M."/>
            <person name="Foster-Nyarko E."/>
            <person name="Jarju S."/>
            <person name="Secka A."/>
            <person name="Antonio M."/>
            <person name="Oren A."/>
            <person name="Chaudhuri R.R."/>
            <person name="La Ragione R."/>
            <person name="Hildebrand F."/>
            <person name="Pallen M.J."/>
        </authorList>
    </citation>
    <scope>NUCLEOTIDE SEQUENCE</scope>
    <source>
        <strain evidence="1">B1-20833</strain>
    </source>
</reference>
<organism evidence="1 2">
    <name type="scientific">Candidatus Cryptobacteroides intestinavium</name>
    <dbReference type="NCBI Taxonomy" id="2840766"/>
    <lineage>
        <taxon>Bacteria</taxon>
        <taxon>Pseudomonadati</taxon>
        <taxon>Bacteroidota</taxon>
        <taxon>Bacteroidia</taxon>
        <taxon>Bacteroidales</taxon>
        <taxon>Candidatus Cryptobacteroides</taxon>
    </lineage>
</organism>
<dbReference type="EMBL" id="JADIMI010000051">
    <property type="protein sequence ID" value="MBO8452284.1"/>
    <property type="molecule type" value="Genomic_DNA"/>
</dbReference>
<dbReference type="AlphaFoldDB" id="A0A9D9ERG0"/>
<accession>A0A9D9ERG0</accession>
<evidence type="ECO:0000313" key="1">
    <source>
        <dbReference type="EMBL" id="MBO8452284.1"/>
    </source>
</evidence>
<comment type="caution">
    <text evidence="1">The sequence shown here is derived from an EMBL/GenBank/DDBJ whole genome shotgun (WGS) entry which is preliminary data.</text>
</comment>
<evidence type="ECO:0000313" key="2">
    <source>
        <dbReference type="Proteomes" id="UP000823661"/>
    </source>
</evidence>